<protein>
    <submittedName>
        <fullName evidence="3">PspC domain-containing protein</fullName>
    </submittedName>
</protein>
<dbReference type="RefSeq" id="WP_160591598.1">
    <property type="nucleotide sequence ID" value="NZ_CP047895.1"/>
</dbReference>
<dbReference type="AlphaFoldDB" id="A0A7Z2NU85"/>
<dbReference type="KEGG" id="schy:GVO57_02610"/>
<name>A0A7Z2NU85_9SPHN</name>
<feature type="domain" description="Phage shock protein PspC N-terminal" evidence="2">
    <location>
        <begin position="4"/>
        <end position="56"/>
    </location>
</feature>
<dbReference type="Pfam" id="PF04024">
    <property type="entry name" value="PspC"/>
    <property type="match status" value="1"/>
</dbReference>
<reference evidence="3 4" key="1">
    <citation type="submission" date="2020-01" db="EMBL/GenBank/DDBJ databases">
        <title>Sphingomonas sp. C33 whole genome sequece.</title>
        <authorList>
            <person name="Park C."/>
        </authorList>
    </citation>
    <scope>NUCLEOTIDE SEQUENCE [LARGE SCALE GENOMIC DNA]</scope>
    <source>
        <strain evidence="3 4">C33</strain>
    </source>
</reference>
<accession>A0A7Z2NU85</accession>
<keyword evidence="1" id="KW-0812">Transmembrane</keyword>
<dbReference type="Proteomes" id="UP000464468">
    <property type="component" value="Chromosome"/>
</dbReference>
<sequence length="58" mass="6234">MSAFRLDRVNAKMMGVCGGLARATGIDPVFVRIAAVIMLLTLGVEIAVLYLIIGWVAR</sequence>
<keyword evidence="1" id="KW-1133">Transmembrane helix</keyword>
<keyword evidence="1" id="KW-0472">Membrane</keyword>
<evidence type="ECO:0000313" key="3">
    <source>
        <dbReference type="EMBL" id="QHL89918.1"/>
    </source>
</evidence>
<gene>
    <name evidence="3" type="ORF">GVO57_02610</name>
</gene>
<dbReference type="InterPro" id="IPR007168">
    <property type="entry name" value="Phageshock_PspC_N"/>
</dbReference>
<dbReference type="EMBL" id="CP047895">
    <property type="protein sequence ID" value="QHL89918.1"/>
    <property type="molecule type" value="Genomic_DNA"/>
</dbReference>
<evidence type="ECO:0000256" key="1">
    <source>
        <dbReference type="SAM" id="Phobius"/>
    </source>
</evidence>
<keyword evidence="4" id="KW-1185">Reference proteome</keyword>
<evidence type="ECO:0000313" key="4">
    <source>
        <dbReference type="Proteomes" id="UP000464468"/>
    </source>
</evidence>
<feature type="transmembrane region" description="Helical" evidence="1">
    <location>
        <begin position="29"/>
        <end position="53"/>
    </location>
</feature>
<organism evidence="3 4">
    <name type="scientific">Sphingomonas changnyeongensis</name>
    <dbReference type="NCBI Taxonomy" id="2698679"/>
    <lineage>
        <taxon>Bacteria</taxon>
        <taxon>Pseudomonadati</taxon>
        <taxon>Pseudomonadota</taxon>
        <taxon>Alphaproteobacteria</taxon>
        <taxon>Sphingomonadales</taxon>
        <taxon>Sphingomonadaceae</taxon>
        <taxon>Sphingomonas</taxon>
    </lineage>
</organism>
<evidence type="ECO:0000259" key="2">
    <source>
        <dbReference type="Pfam" id="PF04024"/>
    </source>
</evidence>
<proteinExistence type="predicted"/>